<organism evidence="2 3">
    <name type="scientific">Angustibacter aerolatus</name>
    <dbReference type="NCBI Taxonomy" id="1162965"/>
    <lineage>
        <taxon>Bacteria</taxon>
        <taxon>Bacillati</taxon>
        <taxon>Actinomycetota</taxon>
        <taxon>Actinomycetes</taxon>
        <taxon>Kineosporiales</taxon>
        <taxon>Kineosporiaceae</taxon>
    </lineage>
</organism>
<dbReference type="InterPro" id="IPR008921">
    <property type="entry name" value="DNA_pol3_clamp-load_cplx_C"/>
</dbReference>
<name>A0ABQ6JET7_9ACTN</name>
<proteinExistence type="predicted"/>
<reference evidence="3" key="1">
    <citation type="journal article" date="2019" name="Int. J. Syst. Evol. Microbiol.">
        <title>The Global Catalogue of Microorganisms (GCM) 10K type strain sequencing project: providing services to taxonomists for standard genome sequencing and annotation.</title>
        <authorList>
            <consortium name="The Broad Institute Genomics Platform"/>
            <consortium name="The Broad Institute Genome Sequencing Center for Infectious Disease"/>
            <person name="Wu L."/>
            <person name="Ma J."/>
        </authorList>
    </citation>
    <scope>NUCLEOTIDE SEQUENCE [LARGE SCALE GENOMIC DNA]</scope>
    <source>
        <strain evidence="3">NBRC 108730</strain>
    </source>
</reference>
<keyword evidence="3" id="KW-1185">Reference proteome</keyword>
<dbReference type="Gene3D" id="1.20.272.10">
    <property type="match status" value="1"/>
</dbReference>
<protein>
    <submittedName>
        <fullName evidence="2">Uncharacterized protein</fullName>
    </submittedName>
</protein>
<evidence type="ECO:0000313" key="2">
    <source>
        <dbReference type="EMBL" id="GMA85654.1"/>
    </source>
</evidence>
<evidence type="ECO:0000256" key="1">
    <source>
        <dbReference type="SAM" id="MobiDB-lite"/>
    </source>
</evidence>
<dbReference type="SUPFAM" id="SSF48019">
    <property type="entry name" value="post-AAA+ oligomerization domain-like"/>
    <property type="match status" value="1"/>
</dbReference>
<sequence length="169" mass="17831">MSDAVLGGQTDTALALLRHALATGLDPVPIVAVLALGLRSLAKVSAAGTVRSADAARDLGMAPWQVDKARRQPARLVGGRARRRHPGGRRSRPRRQGRTTRPGPPRRRPALRHRASRARRRCRSRAARLTPVAVRPGDGTLPAVRLSVGVCPRCADGGSARAADGAACT</sequence>
<evidence type="ECO:0000313" key="3">
    <source>
        <dbReference type="Proteomes" id="UP001157017"/>
    </source>
</evidence>
<feature type="region of interest" description="Disordered" evidence="1">
    <location>
        <begin position="64"/>
        <end position="128"/>
    </location>
</feature>
<comment type="caution">
    <text evidence="2">The sequence shown here is derived from an EMBL/GenBank/DDBJ whole genome shotgun (WGS) entry which is preliminary data.</text>
</comment>
<dbReference type="Proteomes" id="UP001157017">
    <property type="component" value="Unassembled WGS sequence"/>
</dbReference>
<gene>
    <name evidence="2" type="ORF">GCM10025868_09040</name>
</gene>
<dbReference type="EMBL" id="BSUZ01000001">
    <property type="protein sequence ID" value="GMA85654.1"/>
    <property type="molecule type" value="Genomic_DNA"/>
</dbReference>
<accession>A0ABQ6JET7</accession>
<feature type="compositionally biased region" description="Basic residues" evidence="1">
    <location>
        <begin position="80"/>
        <end position="126"/>
    </location>
</feature>